<name>A0AAV4GQ22_9GAST</name>
<dbReference type="Gene3D" id="1.25.40.990">
    <property type="match status" value="1"/>
</dbReference>
<evidence type="ECO:0000259" key="6">
    <source>
        <dbReference type="Pfam" id="PF10075"/>
    </source>
</evidence>
<protein>
    <submittedName>
        <fullName evidence="7">COP9 signalosome complex subunit 8</fullName>
    </submittedName>
</protein>
<keyword evidence="4" id="KW-0736">Signalosome</keyword>
<sequence>MAAVATPDFQQLSLDLEKQELENGNSPCTASQYSQLLALYLVQCDLCNAKFLWKRIPQNIKQGCPELSNIWSVGQKMWLKDYTGTYDALQKDWSDDVKGIMASLQVNASLFFSPLAKDSVRERALRLVRLAYSSIAADDFATFVGMPVDKAIQAAQTEGWEVDLENRIITPQKLEALPAPTIMSEQHLSVLTDYVTFMEN</sequence>
<dbReference type="Pfam" id="PF10075">
    <property type="entry name" value="CSN8_PSD8_EIF3K"/>
    <property type="match status" value="1"/>
</dbReference>
<dbReference type="InterPro" id="IPR033205">
    <property type="entry name" value="COP9_CSN8"/>
</dbReference>
<evidence type="ECO:0000256" key="3">
    <source>
        <dbReference type="ARBA" id="ARBA00022490"/>
    </source>
</evidence>
<dbReference type="GO" id="GO:0008180">
    <property type="term" value="C:COP9 signalosome"/>
    <property type="evidence" value="ECO:0007669"/>
    <property type="project" value="UniProtKB-KW"/>
</dbReference>
<feature type="domain" description="CSN8/PSMD8/EIF3K" evidence="6">
    <location>
        <begin position="30"/>
        <end position="178"/>
    </location>
</feature>
<comment type="caution">
    <text evidence="7">The sequence shown here is derived from an EMBL/GenBank/DDBJ whole genome shotgun (WGS) entry which is preliminary data.</text>
</comment>
<dbReference type="GO" id="GO:0005737">
    <property type="term" value="C:cytoplasm"/>
    <property type="evidence" value="ECO:0007669"/>
    <property type="project" value="UniProtKB-SubCell"/>
</dbReference>
<dbReference type="GO" id="GO:0000338">
    <property type="term" value="P:protein deneddylation"/>
    <property type="evidence" value="ECO:0007669"/>
    <property type="project" value="InterPro"/>
</dbReference>
<comment type="subcellular location">
    <subcellularLocation>
        <location evidence="2">Cytoplasm</location>
    </subcellularLocation>
    <subcellularLocation>
        <location evidence="1">Nucleus</location>
    </subcellularLocation>
</comment>
<dbReference type="EMBL" id="BMAT01005057">
    <property type="protein sequence ID" value="GFR86691.1"/>
    <property type="molecule type" value="Genomic_DNA"/>
</dbReference>
<gene>
    <name evidence="7" type="ORF">ElyMa_002474100</name>
</gene>
<dbReference type="PANTHER" id="PTHR13339">
    <property type="entry name" value="COP9 SIGNALOSOME COMPLEX SUBUNIT 8"/>
    <property type="match status" value="1"/>
</dbReference>
<evidence type="ECO:0000256" key="4">
    <source>
        <dbReference type="ARBA" id="ARBA00022790"/>
    </source>
</evidence>
<proteinExistence type="predicted"/>
<dbReference type="GO" id="GO:0010387">
    <property type="term" value="P:COP9 signalosome assembly"/>
    <property type="evidence" value="ECO:0007669"/>
    <property type="project" value="InterPro"/>
</dbReference>
<evidence type="ECO:0000256" key="5">
    <source>
        <dbReference type="ARBA" id="ARBA00023242"/>
    </source>
</evidence>
<reference evidence="7 8" key="1">
    <citation type="journal article" date="2021" name="Elife">
        <title>Chloroplast acquisition without the gene transfer in kleptoplastic sea slugs, Plakobranchus ocellatus.</title>
        <authorList>
            <person name="Maeda T."/>
            <person name="Takahashi S."/>
            <person name="Yoshida T."/>
            <person name="Shimamura S."/>
            <person name="Takaki Y."/>
            <person name="Nagai Y."/>
            <person name="Toyoda A."/>
            <person name="Suzuki Y."/>
            <person name="Arimoto A."/>
            <person name="Ishii H."/>
            <person name="Satoh N."/>
            <person name="Nishiyama T."/>
            <person name="Hasebe M."/>
            <person name="Maruyama T."/>
            <person name="Minagawa J."/>
            <person name="Obokata J."/>
            <person name="Shigenobu S."/>
        </authorList>
    </citation>
    <scope>NUCLEOTIDE SEQUENCE [LARGE SCALE GENOMIC DNA]</scope>
</reference>
<organism evidence="7 8">
    <name type="scientific">Elysia marginata</name>
    <dbReference type="NCBI Taxonomy" id="1093978"/>
    <lineage>
        <taxon>Eukaryota</taxon>
        <taxon>Metazoa</taxon>
        <taxon>Spiralia</taxon>
        <taxon>Lophotrochozoa</taxon>
        <taxon>Mollusca</taxon>
        <taxon>Gastropoda</taxon>
        <taxon>Heterobranchia</taxon>
        <taxon>Euthyneura</taxon>
        <taxon>Panpulmonata</taxon>
        <taxon>Sacoglossa</taxon>
        <taxon>Placobranchoidea</taxon>
        <taxon>Plakobranchidae</taxon>
        <taxon>Elysia</taxon>
    </lineage>
</organism>
<keyword evidence="3" id="KW-0963">Cytoplasm</keyword>
<evidence type="ECO:0000256" key="1">
    <source>
        <dbReference type="ARBA" id="ARBA00004123"/>
    </source>
</evidence>
<dbReference type="Proteomes" id="UP000762676">
    <property type="component" value="Unassembled WGS sequence"/>
</dbReference>
<dbReference type="PANTHER" id="PTHR13339:SF0">
    <property type="entry name" value="COP9 SIGNALOSOME COMPLEX SUBUNIT 8"/>
    <property type="match status" value="1"/>
</dbReference>
<accession>A0AAV4GQ22</accession>
<evidence type="ECO:0000313" key="8">
    <source>
        <dbReference type="Proteomes" id="UP000762676"/>
    </source>
</evidence>
<dbReference type="AlphaFoldDB" id="A0AAV4GQ22"/>
<dbReference type="InterPro" id="IPR033464">
    <property type="entry name" value="CSN8_PSD8_EIF3K"/>
</dbReference>
<keyword evidence="8" id="KW-1185">Reference proteome</keyword>
<evidence type="ECO:0000313" key="7">
    <source>
        <dbReference type="EMBL" id="GFR86691.1"/>
    </source>
</evidence>
<evidence type="ECO:0000256" key="2">
    <source>
        <dbReference type="ARBA" id="ARBA00004496"/>
    </source>
</evidence>
<keyword evidence="5" id="KW-0539">Nucleus</keyword>